<proteinExistence type="evidence at transcript level"/>
<feature type="chain" id="PRO_5004735429" description="Salivary secreted protein" evidence="1">
    <location>
        <begin position="19"/>
        <end position="138"/>
    </location>
</feature>
<evidence type="ECO:0008006" key="3">
    <source>
        <dbReference type="Google" id="ProtNLM"/>
    </source>
</evidence>
<protein>
    <recommendedName>
        <fullName evidence="3">Salivary secreted protein</fullName>
    </recommendedName>
</protein>
<feature type="signal peptide" evidence="1">
    <location>
        <begin position="1"/>
        <end position="18"/>
    </location>
</feature>
<sequence length="138" mass="15920">MLIKCFVTLLLVPTLQKGVRISSTAPDHKECLELIKQGGEIACNLTGQGNYEHMSIGNCWVTCTEHFADFYLPHVECERVLALESWAGFQKEFGSLPPYRFESCGDEDQRKLRNWVDKWKNLKTKSKDYLCSHEKKSF</sequence>
<organism evidence="2">
    <name type="scientific">Ixodes ricinus</name>
    <name type="common">Common tick</name>
    <name type="synonym">Acarus ricinus</name>
    <dbReference type="NCBI Taxonomy" id="34613"/>
    <lineage>
        <taxon>Eukaryota</taxon>
        <taxon>Metazoa</taxon>
        <taxon>Ecdysozoa</taxon>
        <taxon>Arthropoda</taxon>
        <taxon>Chelicerata</taxon>
        <taxon>Arachnida</taxon>
        <taxon>Acari</taxon>
        <taxon>Parasitiformes</taxon>
        <taxon>Ixodida</taxon>
        <taxon>Ixodoidea</taxon>
        <taxon>Ixodidae</taxon>
        <taxon>Ixodinae</taxon>
        <taxon>Ixodes</taxon>
    </lineage>
</organism>
<evidence type="ECO:0000313" key="2">
    <source>
        <dbReference type="EMBL" id="JAB69743.1"/>
    </source>
</evidence>
<dbReference type="EMBL" id="GANP01014725">
    <property type="protein sequence ID" value="JAB69743.1"/>
    <property type="molecule type" value="mRNA"/>
</dbReference>
<keyword evidence="1" id="KW-0732">Signal</keyword>
<accession>V5H9Q8</accession>
<reference evidence="2" key="1">
    <citation type="journal article" date="2015" name="Sci. Rep.">
        <title>Tissue- and time-dependent transcription in Ixodes ricinus salivary glands and midguts when blood feeding on the vertebrate host.</title>
        <authorList>
            <person name="Kotsyfakis M."/>
            <person name="Schwarz A."/>
            <person name="Erhart J."/>
            <person name="Ribeiro J.M."/>
        </authorList>
    </citation>
    <scope>NUCLEOTIDE SEQUENCE</scope>
    <source>
        <tissue evidence="2">Salivary gland and midgut</tissue>
    </source>
</reference>
<dbReference type="AlphaFoldDB" id="V5H9Q8"/>
<evidence type="ECO:0000256" key="1">
    <source>
        <dbReference type="SAM" id="SignalP"/>
    </source>
</evidence>
<name>V5H9Q8_IXORI</name>